<comment type="caution">
    <text evidence="3">The sequence shown here is derived from an EMBL/GenBank/DDBJ whole genome shotgun (WGS) entry which is preliminary data.</text>
</comment>
<evidence type="ECO:0000313" key="3">
    <source>
        <dbReference type="EMBL" id="KAH7118850.1"/>
    </source>
</evidence>
<name>A0A9P9IGU6_9PLEO</name>
<feature type="region of interest" description="Disordered" evidence="1">
    <location>
        <begin position="188"/>
        <end position="210"/>
    </location>
</feature>
<keyword evidence="4" id="KW-1185">Reference proteome</keyword>
<evidence type="ECO:0000256" key="2">
    <source>
        <dbReference type="SAM" id="SignalP"/>
    </source>
</evidence>
<evidence type="ECO:0000256" key="1">
    <source>
        <dbReference type="SAM" id="MobiDB-lite"/>
    </source>
</evidence>
<proteinExistence type="predicted"/>
<keyword evidence="2" id="KW-0732">Signal</keyword>
<accession>A0A9P9IGU6</accession>
<dbReference type="EMBL" id="JAGMWT010000012">
    <property type="protein sequence ID" value="KAH7118850.1"/>
    <property type="molecule type" value="Genomic_DNA"/>
</dbReference>
<feature type="signal peptide" evidence="2">
    <location>
        <begin position="1"/>
        <end position="16"/>
    </location>
</feature>
<reference evidence="3" key="1">
    <citation type="journal article" date="2021" name="Nat. Commun.">
        <title>Genetic determinants of endophytism in the Arabidopsis root mycobiome.</title>
        <authorList>
            <person name="Mesny F."/>
            <person name="Miyauchi S."/>
            <person name="Thiergart T."/>
            <person name="Pickel B."/>
            <person name="Atanasova L."/>
            <person name="Karlsson M."/>
            <person name="Huettel B."/>
            <person name="Barry K.W."/>
            <person name="Haridas S."/>
            <person name="Chen C."/>
            <person name="Bauer D."/>
            <person name="Andreopoulos W."/>
            <person name="Pangilinan J."/>
            <person name="LaButti K."/>
            <person name="Riley R."/>
            <person name="Lipzen A."/>
            <person name="Clum A."/>
            <person name="Drula E."/>
            <person name="Henrissat B."/>
            <person name="Kohler A."/>
            <person name="Grigoriev I.V."/>
            <person name="Martin F.M."/>
            <person name="Hacquard S."/>
        </authorList>
    </citation>
    <scope>NUCLEOTIDE SEQUENCE</scope>
    <source>
        <strain evidence="3">MPI-CAGE-CH-0243</strain>
    </source>
</reference>
<gene>
    <name evidence="3" type="ORF">B0J11DRAFT_78145</name>
</gene>
<organism evidence="3 4">
    <name type="scientific">Dendryphion nanum</name>
    <dbReference type="NCBI Taxonomy" id="256645"/>
    <lineage>
        <taxon>Eukaryota</taxon>
        <taxon>Fungi</taxon>
        <taxon>Dikarya</taxon>
        <taxon>Ascomycota</taxon>
        <taxon>Pezizomycotina</taxon>
        <taxon>Dothideomycetes</taxon>
        <taxon>Pleosporomycetidae</taxon>
        <taxon>Pleosporales</taxon>
        <taxon>Torulaceae</taxon>
        <taxon>Dendryphion</taxon>
    </lineage>
</organism>
<evidence type="ECO:0008006" key="5">
    <source>
        <dbReference type="Google" id="ProtNLM"/>
    </source>
</evidence>
<evidence type="ECO:0000313" key="4">
    <source>
        <dbReference type="Proteomes" id="UP000700596"/>
    </source>
</evidence>
<dbReference type="AlphaFoldDB" id="A0A9P9IGU6"/>
<protein>
    <recommendedName>
        <fullName evidence="5">Secreted protein</fullName>
    </recommendedName>
</protein>
<sequence length="235" mass="24431">MLRILSFALLVTACLADTCKPCNPQGSTGTNPPAVGQDLKSLYIDLLGSVKNIHFRKRWADSIQARAAFCCRETLDCVKVNNLNVPICYDKFTTNYAFADGSWGSLTTGEYNAKDGSKANLLTGEYTKAGGEKGNVYASEPAAKPNTATLSIPPQWTGTGVGSAIPATELASIITAATTSPVTSAATTGASATGAQNVAPPSTSSRGGAANIQVDSTRSLSVSLFSAILYLLYAF</sequence>
<feature type="chain" id="PRO_5040204926" description="Secreted protein" evidence="2">
    <location>
        <begin position="17"/>
        <end position="235"/>
    </location>
</feature>
<dbReference type="Proteomes" id="UP000700596">
    <property type="component" value="Unassembled WGS sequence"/>
</dbReference>
<dbReference type="OrthoDB" id="3438781at2759"/>